<evidence type="ECO:0000256" key="5">
    <source>
        <dbReference type="ARBA" id="ARBA00022747"/>
    </source>
</evidence>
<dbReference type="SUPFAM" id="SSF53335">
    <property type="entry name" value="S-adenosyl-L-methionine-dependent methyltransferases"/>
    <property type="match status" value="1"/>
</dbReference>
<keyword evidence="2" id="KW-0489">Methyltransferase</keyword>
<dbReference type="Proteomes" id="UP000265643">
    <property type="component" value="Unassembled WGS sequence"/>
</dbReference>
<dbReference type="GO" id="GO:0008170">
    <property type="term" value="F:N-methyltransferase activity"/>
    <property type="evidence" value="ECO:0007669"/>
    <property type="project" value="InterPro"/>
</dbReference>
<feature type="domain" description="DNA methylase N-4/N-6" evidence="6">
    <location>
        <begin position="62"/>
        <end position="389"/>
    </location>
</feature>
<keyword evidence="3" id="KW-0808">Transferase</keyword>
<accession>A0A391P6N8</accession>
<dbReference type="GO" id="GO:0003677">
    <property type="term" value="F:DNA binding"/>
    <property type="evidence" value="ECO:0007669"/>
    <property type="project" value="InterPro"/>
</dbReference>
<dbReference type="InterPro" id="IPR002052">
    <property type="entry name" value="DNA_methylase_N6_adenine_CS"/>
</dbReference>
<keyword evidence="8" id="KW-1185">Reference proteome</keyword>
<evidence type="ECO:0000259" key="6">
    <source>
        <dbReference type="Pfam" id="PF01555"/>
    </source>
</evidence>
<protein>
    <recommendedName>
        <fullName evidence="6">DNA methylase N-4/N-6 domain-containing protein</fullName>
    </recommendedName>
</protein>
<dbReference type="InterPro" id="IPR002941">
    <property type="entry name" value="DNA_methylase_N4/N6"/>
</dbReference>
<comment type="caution">
    <text evidence="7">The sequence shown here is derived from an EMBL/GenBank/DDBJ whole genome shotgun (WGS) entry which is preliminary data.</text>
</comment>
<dbReference type="PRINTS" id="PR00506">
    <property type="entry name" value="D21N6MTFRASE"/>
</dbReference>
<evidence type="ECO:0000256" key="2">
    <source>
        <dbReference type="ARBA" id="ARBA00022603"/>
    </source>
</evidence>
<evidence type="ECO:0000256" key="3">
    <source>
        <dbReference type="ARBA" id="ARBA00022679"/>
    </source>
</evidence>
<sequence length="537" mass="62078">MEHKGKLELTWVGKYDDKVIEPRILMEDREKSYGDPRSENMLIHGDNLIALQALQQDFAGRIKCIYIDPPYNTGSAFEHYDDNLEHSIWLSLMRQRLILLRELLSDDGFLCCQIDDSESHYIKVLLDEIFGRNNYLTTLYVRVRYPDKTLKSDMDFHKEIEQILVYRKYYGAVPNFDYDDVGFEKFIYEVKEIGKGHEEEIGGKKAIIFTSDEYKIVKKTVGDEYGLKEIWATGTILDGNSSGRFFRDYLTGRYNTDGYGVMYKIYGIGDDRYDYRYFTGPKKAGATKGKYYQGVPMEKLESEEVKRKKPINGFYDMAGNFGNCRHEGGVEFRGGKKPEALIEMIIRYFSNEGDWILDSFLGSGSTIATAHKMNRKWIGVELGEHAYTLCKTRMDNVINGDKTGISKNVNWQGGGGYHFYELAPSLLVKNKRLPIYQINPEYTFDMLCEAICKIEGFKYKPDGVYHGHSSENRFIHITKEFVNGEYIRSIATTLGENQSLLIYSTKVQSDLRLPDNIEVRRIPKDLLDKCTFESEVR</sequence>
<evidence type="ECO:0000313" key="8">
    <source>
        <dbReference type="Proteomes" id="UP000265643"/>
    </source>
</evidence>
<dbReference type="EMBL" id="BHGK01000001">
    <property type="protein sequence ID" value="GCA66548.1"/>
    <property type="molecule type" value="Genomic_DNA"/>
</dbReference>
<dbReference type="InterPro" id="IPR029063">
    <property type="entry name" value="SAM-dependent_MTases_sf"/>
</dbReference>
<dbReference type="Gene3D" id="3.40.50.150">
    <property type="entry name" value="Vaccinia Virus protein VP39"/>
    <property type="match status" value="1"/>
</dbReference>
<proteinExistence type="inferred from homology"/>
<evidence type="ECO:0000313" key="7">
    <source>
        <dbReference type="EMBL" id="GCA66548.1"/>
    </source>
</evidence>
<dbReference type="PROSITE" id="PS00092">
    <property type="entry name" value="N6_MTASE"/>
    <property type="match status" value="1"/>
</dbReference>
<name>A0A391P6N8_9FIRM</name>
<keyword evidence="5" id="KW-0680">Restriction system</keyword>
<dbReference type="InterPro" id="IPR002295">
    <property type="entry name" value="N4/N6-MTase_EcoPI_Mod-like"/>
</dbReference>
<dbReference type="AlphaFoldDB" id="A0A391P6N8"/>
<dbReference type="RefSeq" id="WP_119297756.1">
    <property type="nucleotide sequence ID" value="NZ_BHGK01000001.1"/>
</dbReference>
<dbReference type="GO" id="GO:0032259">
    <property type="term" value="P:methylation"/>
    <property type="evidence" value="ECO:0007669"/>
    <property type="project" value="UniProtKB-KW"/>
</dbReference>
<dbReference type="Pfam" id="PF01555">
    <property type="entry name" value="N6_N4_Mtase"/>
    <property type="match status" value="1"/>
</dbReference>
<gene>
    <name evidence="7" type="ORF">KGMB01110_09840</name>
</gene>
<evidence type="ECO:0000256" key="4">
    <source>
        <dbReference type="ARBA" id="ARBA00022691"/>
    </source>
</evidence>
<reference evidence="8" key="1">
    <citation type="submission" date="2018-09" db="EMBL/GenBank/DDBJ databases">
        <title>Draft Genome Sequence of Mediterraneibacter sp. KCTC 15684.</title>
        <authorList>
            <person name="Kim J.S."/>
            <person name="Han K.I."/>
            <person name="Suh M.K."/>
            <person name="Lee K.C."/>
            <person name="Eom M.K."/>
            <person name="Lee J.H."/>
            <person name="Park S.H."/>
            <person name="Kang S.W."/>
            <person name="Park J.E."/>
            <person name="Oh B.S."/>
            <person name="Yu S.Y."/>
            <person name="Choi S.H."/>
            <person name="Lee D.H."/>
            <person name="Yoon H."/>
            <person name="Kim B."/>
            <person name="Yang S.J."/>
            <person name="Lee J.S."/>
        </authorList>
    </citation>
    <scope>NUCLEOTIDE SEQUENCE [LARGE SCALE GENOMIC DNA]</scope>
    <source>
        <strain evidence="8">KCTC 15684</strain>
    </source>
</reference>
<evidence type="ECO:0000256" key="1">
    <source>
        <dbReference type="ARBA" id="ARBA00006594"/>
    </source>
</evidence>
<keyword evidence="4" id="KW-0949">S-adenosyl-L-methionine</keyword>
<dbReference type="GO" id="GO:0009307">
    <property type="term" value="P:DNA restriction-modification system"/>
    <property type="evidence" value="ECO:0007669"/>
    <property type="project" value="UniProtKB-KW"/>
</dbReference>
<comment type="similarity">
    <text evidence="1">Belongs to the N(4)/N(6)-methyltransferase family.</text>
</comment>
<organism evidence="7 8">
    <name type="scientific">Mediterraneibacter butyricigenes</name>
    <dbReference type="NCBI Taxonomy" id="2316025"/>
    <lineage>
        <taxon>Bacteria</taxon>
        <taxon>Bacillati</taxon>
        <taxon>Bacillota</taxon>
        <taxon>Clostridia</taxon>
        <taxon>Lachnospirales</taxon>
        <taxon>Lachnospiraceae</taxon>
        <taxon>Mediterraneibacter</taxon>
    </lineage>
</organism>